<proteinExistence type="predicted"/>
<reference evidence="1" key="1">
    <citation type="submission" date="2023-08" db="EMBL/GenBank/DDBJ databases">
        <title>A de novo genome assembly of Solanum verrucosum Schlechtendal, a Mexican diploid species geographically isolated from the other diploid A-genome species in potato relatives.</title>
        <authorList>
            <person name="Hosaka K."/>
        </authorList>
    </citation>
    <scope>NUCLEOTIDE SEQUENCE</scope>
    <source>
        <tissue evidence="1">Young leaves</tissue>
    </source>
</reference>
<protein>
    <submittedName>
        <fullName evidence="1">Uncharacterized protein</fullName>
    </submittedName>
</protein>
<evidence type="ECO:0000313" key="2">
    <source>
        <dbReference type="Proteomes" id="UP001234989"/>
    </source>
</evidence>
<dbReference type="EMBL" id="CP133616">
    <property type="protein sequence ID" value="WMV29815.1"/>
    <property type="molecule type" value="Genomic_DNA"/>
</dbReference>
<name>A0AAF0TXF5_SOLVR</name>
<keyword evidence="2" id="KW-1185">Reference proteome</keyword>
<dbReference type="AlphaFoldDB" id="A0AAF0TXF5"/>
<gene>
    <name evidence="1" type="ORF">MTR67_023200</name>
</gene>
<dbReference type="Proteomes" id="UP001234989">
    <property type="component" value="Chromosome 5"/>
</dbReference>
<accession>A0AAF0TXF5</accession>
<sequence length="62" mass="6840">MAKMMNQLDLLSKHVMGGGLKSVNAVGTNIGQAQMMSCLRHYTMEKFNSCPRSPLISIKGKR</sequence>
<organism evidence="1 2">
    <name type="scientific">Solanum verrucosum</name>
    <dbReference type="NCBI Taxonomy" id="315347"/>
    <lineage>
        <taxon>Eukaryota</taxon>
        <taxon>Viridiplantae</taxon>
        <taxon>Streptophyta</taxon>
        <taxon>Embryophyta</taxon>
        <taxon>Tracheophyta</taxon>
        <taxon>Spermatophyta</taxon>
        <taxon>Magnoliopsida</taxon>
        <taxon>eudicotyledons</taxon>
        <taxon>Gunneridae</taxon>
        <taxon>Pentapetalae</taxon>
        <taxon>asterids</taxon>
        <taxon>lamiids</taxon>
        <taxon>Solanales</taxon>
        <taxon>Solanaceae</taxon>
        <taxon>Solanoideae</taxon>
        <taxon>Solaneae</taxon>
        <taxon>Solanum</taxon>
    </lineage>
</organism>
<evidence type="ECO:0000313" key="1">
    <source>
        <dbReference type="EMBL" id="WMV29815.1"/>
    </source>
</evidence>